<dbReference type="Proteomes" id="UP000027195">
    <property type="component" value="Unassembled WGS sequence"/>
</dbReference>
<dbReference type="HOGENOM" id="CLU_2196508_0_0_1"/>
<proteinExistence type="predicted"/>
<evidence type="ECO:0000313" key="3">
    <source>
        <dbReference type="Proteomes" id="UP000027195"/>
    </source>
</evidence>
<accession>A0A067LRP0</accession>
<keyword evidence="3" id="KW-1185">Reference proteome</keyword>
<reference evidence="3" key="1">
    <citation type="journal article" date="2014" name="Proc. Natl. Acad. Sci. U.S.A.">
        <title>Extensive sampling of basidiomycete genomes demonstrates inadequacy of the white-rot/brown-rot paradigm for wood decay fungi.</title>
        <authorList>
            <person name="Riley R."/>
            <person name="Salamov A.A."/>
            <person name="Brown D.W."/>
            <person name="Nagy L.G."/>
            <person name="Floudas D."/>
            <person name="Held B.W."/>
            <person name="Levasseur A."/>
            <person name="Lombard V."/>
            <person name="Morin E."/>
            <person name="Otillar R."/>
            <person name="Lindquist E.A."/>
            <person name="Sun H."/>
            <person name="LaButti K.M."/>
            <person name="Schmutz J."/>
            <person name="Jabbour D."/>
            <person name="Luo H."/>
            <person name="Baker S.E."/>
            <person name="Pisabarro A.G."/>
            <person name="Walton J.D."/>
            <person name="Blanchette R.A."/>
            <person name="Henrissat B."/>
            <person name="Martin F."/>
            <person name="Cullen D."/>
            <person name="Hibbett D.S."/>
            <person name="Grigoriev I.V."/>
        </authorList>
    </citation>
    <scope>NUCLEOTIDE SEQUENCE [LARGE SCALE GENOMIC DNA]</scope>
    <source>
        <strain evidence="3">FD-172 SS1</strain>
    </source>
</reference>
<evidence type="ECO:0000256" key="1">
    <source>
        <dbReference type="SAM" id="MobiDB-lite"/>
    </source>
</evidence>
<feature type="region of interest" description="Disordered" evidence="1">
    <location>
        <begin position="1"/>
        <end position="28"/>
    </location>
</feature>
<sequence>MKSRPGRGLYHQPLRLPPPSSVNPSSPSPALAVHRVLVASHSPPLECHFRRPFSSLTALRAVSPRPRFTRSPSFYLGVYDRLQDHLRRHLLEQVAVHSWTGDDLAPRD</sequence>
<protein>
    <submittedName>
        <fullName evidence="2">Uncharacterized protein</fullName>
    </submittedName>
</protein>
<dbReference type="AlphaFoldDB" id="A0A067LRP0"/>
<dbReference type="EMBL" id="KL198177">
    <property type="protein sequence ID" value="KDQ05868.1"/>
    <property type="molecule type" value="Genomic_DNA"/>
</dbReference>
<dbReference type="InParanoid" id="A0A067LRP0"/>
<name>A0A067LRP0_BOTB1</name>
<evidence type="ECO:0000313" key="2">
    <source>
        <dbReference type="EMBL" id="KDQ05868.1"/>
    </source>
</evidence>
<gene>
    <name evidence="2" type="ORF">BOTBODRAFT_287870</name>
</gene>
<organism evidence="2 3">
    <name type="scientific">Botryobasidium botryosum (strain FD-172 SS1)</name>
    <dbReference type="NCBI Taxonomy" id="930990"/>
    <lineage>
        <taxon>Eukaryota</taxon>
        <taxon>Fungi</taxon>
        <taxon>Dikarya</taxon>
        <taxon>Basidiomycota</taxon>
        <taxon>Agaricomycotina</taxon>
        <taxon>Agaricomycetes</taxon>
        <taxon>Cantharellales</taxon>
        <taxon>Botryobasidiaceae</taxon>
        <taxon>Botryobasidium</taxon>
    </lineage>
</organism>